<accession>A0ABD5NR73</accession>
<organism evidence="2 3">
    <name type="scientific">Halovivax cerinus</name>
    <dbReference type="NCBI Taxonomy" id="1487865"/>
    <lineage>
        <taxon>Archaea</taxon>
        <taxon>Methanobacteriati</taxon>
        <taxon>Methanobacteriota</taxon>
        <taxon>Stenosarchaea group</taxon>
        <taxon>Halobacteria</taxon>
        <taxon>Halobacteriales</taxon>
        <taxon>Natrialbaceae</taxon>
        <taxon>Halovivax</taxon>
    </lineage>
</organism>
<evidence type="ECO:0000259" key="1">
    <source>
        <dbReference type="SMART" id="SM00849"/>
    </source>
</evidence>
<dbReference type="GeneID" id="73902199"/>
<name>A0ABD5NR73_9EURY</name>
<dbReference type="InterPro" id="IPR001279">
    <property type="entry name" value="Metallo-B-lactamas"/>
</dbReference>
<dbReference type="SUPFAM" id="SSF56281">
    <property type="entry name" value="Metallo-hydrolase/oxidoreductase"/>
    <property type="match status" value="1"/>
</dbReference>
<gene>
    <name evidence="2" type="ORF">ACFOUR_14520</name>
</gene>
<dbReference type="Gene3D" id="3.60.15.10">
    <property type="entry name" value="Ribonuclease Z/Hydroxyacylglutathione hydrolase-like"/>
    <property type="match status" value="1"/>
</dbReference>
<dbReference type="CDD" id="cd07726">
    <property type="entry name" value="ST1585-like_MBL-fold"/>
    <property type="match status" value="1"/>
</dbReference>
<evidence type="ECO:0000313" key="3">
    <source>
        <dbReference type="Proteomes" id="UP001595846"/>
    </source>
</evidence>
<dbReference type="PANTHER" id="PTHR42951">
    <property type="entry name" value="METALLO-BETA-LACTAMASE DOMAIN-CONTAINING"/>
    <property type="match status" value="1"/>
</dbReference>
<dbReference type="RefSeq" id="WP_256533087.1">
    <property type="nucleotide sequence ID" value="NZ_CP101824.1"/>
</dbReference>
<dbReference type="InterPro" id="IPR036866">
    <property type="entry name" value="RibonucZ/Hydroxyglut_hydro"/>
</dbReference>
<keyword evidence="3" id="KW-1185">Reference proteome</keyword>
<dbReference type="InterPro" id="IPR050855">
    <property type="entry name" value="NDM-1-like"/>
</dbReference>
<dbReference type="SMART" id="SM00849">
    <property type="entry name" value="Lactamase_B"/>
    <property type="match status" value="1"/>
</dbReference>
<comment type="caution">
    <text evidence="2">The sequence shown here is derived from an EMBL/GenBank/DDBJ whole genome shotgun (WGS) entry which is preliminary data.</text>
</comment>
<reference evidence="2 3" key="1">
    <citation type="journal article" date="2019" name="Int. J. Syst. Evol. Microbiol.">
        <title>The Global Catalogue of Microorganisms (GCM) 10K type strain sequencing project: providing services to taxonomists for standard genome sequencing and annotation.</title>
        <authorList>
            <consortium name="The Broad Institute Genomics Platform"/>
            <consortium name="The Broad Institute Genome Sequencing Center for Infectious Disease"/>
            <person name="Wu L."/>
            <person name="Ma J."/>
        </authorList>
    </citation>
    <scope>NUCLEOTIDE SEQUENCE [LARGE SCALE GENOMIC DNA]</scope>
    <source>
        <strain evidence="2 3">IBRC-M 10256</strain>
    </source>
</reference>
<dbReference type="InterPro" id="IPR037482">
    <property type="entry name" value="ST1585_MBL-fold"/>
</dbReference>
<dbReference type="Pfam" id="PF00753">
    <property type="entry name" value="Lactamase_B"/>
    <property type="match status" value="1"/>
</dbReference>
<evidence type="ECO:0000313" key="2">
    <source>
        <dbReference type="EMBL" id="MFC3959574.1"/>
    </source>
</evidence>
<feature type="domain" description="Metallo-beta-lactamase" evidence="1">
    <location>
        <begin position="30"/>
        <end position="227"/>
    </location>
</feature>
<dbReference type="AlphaFoldDB" id="A0ABD5NR73"/>
<dbReference type="Proteomes" id="UP001595846">
    <property type="component" value="Unassembled WGS sequence"/>
</dbReference>
<protein>
    <submittedName>
        <fullName evidence="2">MBL fold metallo-hydrolase</fullName>
    </submittedName>
</protein>
<sequence>MGIGDVTRVTVGDCTDLHYVDTGMYDTAEYGSVYLVDDERPAIVDSGIGTNYERILDALTAVGIDHDDLAAIVLTHVHLDHAGGAGFLAEACPNATVYAPHNGARHVIDPSRLVAGTEAAVGDQWRYYVEPKPVSEDRLEPYEDGDVIDLGTHELRAHAAPGHAPHHFVFEDPANDVVFTADGAGIWVPAIGEVRPTSPPPQFDLDQCLDDVETIRALDPSTLCFAHFGPRETGDAVDAYADTLSDWVESVREKRAELGDDEAVIEHFADATDLDRVWGTEKARGEVSMNVRGVLGYLDR</sequence>
<proteinExistence type="predicted"/>
<dbReference type="EMBL" id="JBHSAQ010000013">
    <property type="protein sequence ID" value="MFC3959574.1"/>
    <property type="molecule type" value="Genomic_DNA"/>
</dbReference>
<dbReference type="PANTHER" id="PTHR42951:SF4">
    <property type="entry name" value="ACYL-COENZYME A THIOESTERASE MBLAC2"/>
    <property type="match status" value="1"/>
</dbReference>